<dbReference type="GO" id="GO:0004150">
    <property type="term" value="F:dihydroneopterin aldolase activity"/>
    <property type="evidence" value="ECO:0007669"/>
    <property type="project" value="UniProtKB-UniRule"/>
</dbReference>
<dbReference type="GO" id="GO:0046656">
    <property type="term" value="P:folic acid biosynthetic process"/>
    <property type="evidence" value="ECO:0007669"/>
    <property type="project" value="UniProtKB-UniRule"/>
</dbReference>
<evidence type="ECO:0000256" key="2">
    <source>
        <dbReference type="ARBA" id="ARBA00005013"/>
    </source>
</evidence>
<organism evidence="9 10">
    <name type="scientific">Lentilactobacillus parabuchneri DSM 5707 = NBRC 107865</name>
    <dbReference type="NCBI Taxonomy" id="1423784"/>
    <lineage>
        <taxon>Bacteria</taxon>
        <taxon>Bacillati</taxon>
        <taxon>Bacillota</taxon>
        <taxon>Bacilli</taxon>
        <taxon>Lactobacillales</taxon>
        <taxon>Lactobacillaceae</taxon>
        <taxon>Lentilactobacillus</taxon>
    </lineage>
</organism>
<keyword evidence="4 7" id="KW-0289">Folate biosynthesis</keyword>
<dbReference type="PANTHER" id="PTHR42844:SF1">
    <property type="entry name" value="DIHYDRONEOPTERIN ALDOLASE 1-RELATED"/>
    <property type="match status" value="1"/>
</dbReference>
<sequence length="115" mass="12995">MYVIRLNNMRFHSHIGVLQEEKVVGQNIAIDLETTIDAVPHDDQLDSTVSYADFYPVIAEIIRSNRVDLVETLAQMIIKKITAVDNRISAVKVRIQKQATPIDGVFDNVEIEMEG</sequence>
<dbReference type="NCBIfam" id="TIGR00525">
    <property type="entry name" value="folB"/>
    <property type="match status" value="1"/>
</dbReference>
<dbReference type="Gene3D" id="3.30.1130.10">
    <property type="match status" value="1"/>
</dbReference>
<evidence type="ECO:0000256" key="3">
    <source>
        <dbReference type="ARBA" id="ARBA00005708"/>
    </source>
</evidence>
<dbReference type="InterPro" id="IPR006157">
    <property type="entry name" value="FolB_dom"/>
</dbReference>
<comment type="function">
    <text evidence="6 7">Catalyzes the conversion of 7,8-dihydroneopterin to 6-hydroxymethyl-7,8-dihydropterin.</text>
</comment>
<dbReference type="AlphaFoldDB" id="A0A0R1YZW5"/>
<dbReference type="Proteomes" id="UP000051957">
    <property type="component" value="Unassembled WGS sequence"/>
</dbReference>
<proteinExistence type="inferred from homology"/>
<dbReference type="Pfam" id="PF02152">
    <property type="entry name" value="FolB"/>
    <property type="match status" value="1"/>
</dbReference>
<comment type="catalytic activity">
    <reaction evidence="1 7">
        <text>7,8-dihydroneopterin = 6-hydroxymethyl-7,8-dihydropterin + glycolaldehyde</text>
        <dbReference type="Rhea" id="RHEA:10540"/>
        <dbReference type="ChEBI" id="CHEBI:17001"/>
        <dbReference type="ChEBI" id="CHEBI:17071"/>
        <dbReference type="ChEBI" id="CHEBI:44841"/>
        <dbReference type="EC" id="4.1.2.25"/>
    </reaction>
</comment>
<dbReference type="PATRIC" id="fig|1423784.4.peg.321"/>
<comment type="pathway">
    <text evidence="2 7">Cofactor biosynthesis; tetrahydrofolate biosynthesis; 2-amino-4-hydroxy-6-hydroxymethyl-7,8-dihydropteridine diphosphate from 7,8-dihydroneopterin triphosphate: step 3/4.</text>
</comment>
<feature type="domain" description="Dihydroneopterin aldolase/epimerase" evidence="8">
    <location>
        <begin position="4"/>
        <end position="115"/>
    </location>
</feature>
<evidence type="ECO:0000256" key="4">
    <source>
        <dbReference type="ARBA" id="ARBA00022909"/>
    </source>
</evidence>
<protein>
    <recommendedName>
        <fullName evidence="7">7,8-dihydroneopterin aldolase</fullName>
        <ecNumber evidence="7">4.1.2.25</ecNumber>
    </recommendedName>
</protein>
<comment type="similarity">
    <text evidence="3 7">Belongs to the DHNA family.</text>
</comment>
<dbReference type="InterPro" id="IPR006156">
    <property type="entry name" value="Dihydroneopterin_aldolase"/>
</dbReference>
<evidence type="ECO:0000313" key="10">
    <source>
        <dbReference type="Proteomes" id="UP000051957"/>
    </source>
</evidence>
<evidence type="ECO:0000313" key="9">
    <source>
        <dbReference type="EMBL" id="KRM47842.1"/>
    </source>
</evidence>
<dbReference type="UniPathway" id="UPA00077">
    <property type="reaction ID" value="UER00154"/>
</dbReference>
<gene>
    <name evidence="9" type="ORF">FC51_GL000325</name>
</gene>
<evidence type="ECO:0000256" key="5">
    <source>
        <dbReference type="ARBA" id="ARBA00023239"/>
    </source>
</evidence>
<evidence type="ECO:0000256" key="6">
    <source>
        <dbReference type="ARBA" id="ARBA00037702"/>
    </source>
</evidence>
<evidence type="ECO:0000256" key="1">
    <source>
        <dbReference type="ARBA" id="ARBA00001353"/>
    </source>
</evidence>
<evidence type="ECO:0000256" key="7">
    <source>
        <dbReference type="RuleBase" id="RU362079"/>
    </source>
</evidence>
<dbReference type="EC" id="4.1.2.25" evidence="7"/>
<dbReference type="InterPro" id="IPR043133">
    <property type="entry name" value="GTP-CH-I_C/QueF"/>
</dbReference>
<dbReference type="RefSeq" id="WP_057909127.1">
    <property type="nucleotide sequence ID" value="NZ_AZGK01000001.1"/>
</dbReference>
<dbReference type="GO" id="GO:0046654">
    <property type="term" value="P:tetrahydrofolate biosynthetic process"/>
    <property type="evidence" value="ECO:0007669"/>
    <property type="project" value="UniProtKB-UniRule"/>
</dbReference>
<evidence type="ECO:0000259" key="8">
    <source>
        <dbReference type="SMART" id="SM00905"/>
    </source>
</evidence>
<dbReference type="NCBIfam" id="TIGR00526">
    <property type="entry name" value="folB_dom"/>
    <property type="match status" value="1"/>
</dbReference>
<accession>A0A0R1YZW5</accession>
<reference evidence="9 10" key="1">
    <citation type="journal article" date="2015" name="Genome Announc.">
        <title>Expanding the biotechnology potential of lactobacilli through comparative genomics of 213 strains and associated genera.</title>
        <authorList>
            <person name="Sun Z."/>
            <person name="Harris H.M."/>
            <person name="McCann A."/>
            <person name="Guo C."/>
            <person name="Argimon S."/>
            <person name="Zhang W."/>
            <person name="Yang X."/>
            <person name="Jeffery I.B."/>
            <person name="Cooney J.C."/>
            <person name="Kagawa T.F."/>
            <person name="Liu W."/>
            <person name="Song Y."/>
            <person name="Salvetti E."/>
            <person name="Wrobel A."/>
            <person name="Rasinkangas P."/>
            <person name="Parkhill J."/>
            <person name="Rea M.C."/>
            <person name="O'Sullivan O."/>
            <person name="Ritari J."/>
            <person name="Douillard F.P."/>
            <person name="Paul Ross R."/>
            <person name="Yang R."/>
            <person name="Briner A.E."/>
            <person name="Felis G.E."/>
            <person name="de Vos W.M."/>
            <person name="Barrangou R."/>
            <person name="Klaenhammer T.R."/>
            <person name="Caufield P.W."/>
            <person name="Cui Y."/>
            <person name="Zhang H."/>
            <person name="O'Toole P.W."/>
        </authorList>
    </citation>
    <scope>NUCLEOTIDE SEQUENCE [LARGE SCALE GENOMIC DNA]</scope>
    <source>
        <strain evidence="9 10">DSM 5707</strain>
    </source>
</reference>
<comment type="caution">
    <text evidence="9">The sequence shown here is derived from an EMBL/GenBank/DDBJ whole genome shotgun (WGS) entry which is preliminary data.</text>
</comment>
<dbReference type="SUPFAM" id="SSF55620">
    <property type="entry name" value="Tetrahydrobiopterin biosynthesis enzymes-like"/>
    <property type="match status" value="1"/>
</dbReference>
<dbReference type="PANTHER" id="PTHR42844">
    <property type="entry name" value="DIHYDRONEOPTERIN ALDOLASE 1-RELATED"/>
    <property type="match status" value="1"/>
</dbReference>
<dbReference type="SMART" id="SM00905">
    <property type="entry name" value="FolB"/>
    <property type="match status" value="1"/>
</dbReference>
<name>A0A0R1YZW5_9LACO</name>
<dbReference type="GO" id="GO:0005737">
    <property type="term" value="C:cytoplasm"/>
    <property type="evidence" value="ECO:0007669"/>
    <property type="project" value="TreeGrafter"/>
</dbReference>
<dbReference type="EMBL" id="AZGK01000001">
    <property type="protein sequence ID" value="KRM47842.1"/>
    <property type="molecule type" value="Genomic_DNA"/>
</dbReference>
<keyword evidence="5 7" id="KW-0456">Lyase</keyword>
<dbReference type="GeneID" id="69803996"/>